<dbReference type="InterPro" id="IPR013024">
    <property type="entry name" value="GGCT-like"/>
</dbReference>
<accession>A0A0B6CYY8</accession>
<evidence type="ECO:0000313" key="1">
    <source>
        <dbReference type="EMBL" id="AJI54050.1"/>
    </source>
</evidence>
<dbReference type="AlphaFoldDB" id="A0A0B6CYY8"/>
<organism evidence="1 2">
    <name type="scientific">Francisella philomiragia</name>
    <dbReference type="NCBI Taxonomy" id="28110"/>
    <lineage>
        <taxon>Bacteria</taxon>
        <taxon>Pseudomonadati</taxon>
        <taxon>Pseudomonadota</taxon>
        <taxon>Gammaproteobacteria</taxon>
        <taxon>Thiotrichales</taxon>
        <taxon>Francisellaceae</taxon>
        <taxon>Francisella</taxon>
    </lineage>
</organism>
<dbReference type="KEGG" id="fpz:LA55_607"/>
<dbReference type="Gene3D" id="3.10.490.10">
    <property type="entry name" value="Gamma-glutamyl cyclotransferase-like"/>
    <property type="match status" value="1"/>
</dbReference>
<proteinExistence type="predicted"/>
<gene>
    <name evidence="1" type="ORF">LA55_607</name>
</gene>
<dbReference type="STRING" id="28110.KU46_1135"/>
<dbReference type="Proteomes" id="UP000031830">
    <property type="component" value="Chromosome"/>
</dbReference>
<dbReference type="RefSeq" id="WP_014715135.1">
    <property type="nucleotide sequence ID" value="NZ_CP009440.1"/>
</dbReference>
<dbReference type="GeneID" id="45432771"/>
<sequence length="266" mass="30343">MKKKNILVVVLLIVVIASSFLIGKKSGIQKAESIHQSELRILEQSKLSQTPENSLNCRPKVSSKRNNYVIGYGSLMNKDSRQITVPEATYAAPVIVSGFERLWASRGDKSHATFLLAVPNKGYVMNAIYYQANASDISATDLREASYCRVKIPHKDIVPLGIKSLPKGDYWMYVKDFKDAEFPNKDYPILQTYADVFMTGCLQTQAEFNLTEFGKLCFTTTYGWDLANWLYDRSNPQYSRYSKDTEKYRTQIDSIIHRLTFDDDPL</sequence>
<evidence type="ECO:0000313" key="2">
    <source>
        <dbReference type="Proteomes" id="UP000031830"/>
    </source>
</evidence>
<dbReference type="CDD" id="cd06661">
    <property type="entry name" value="GGCT_like"/>
    <property type="match status" value="1"/>
</dbReference>
<reference evidence="1 2" key="1">
    <citation type="journal article" date="2015" name="Genome Announc.">
        <title>Genome sequencing of 18 francisella strains to aid in assay development and testing.</title>
        <authorList>
            <person name="Johnson S.L."/>
            <person name="Daligault H.E."/>
            <person name="Davenport K.W."/>
            <person name="Coyne S.R."/>
            <person name="Frey K.G."/>
            <person name="Koroleva G.I."/>
            <person name="Broomall S.M."/>
            <person name="Bishop-Lilly K.A."/>
            <person name="Bruce D.C."/>
            <person name="Chertkov O."/>
            <person name="Freitas T."/>
            <person name="Jaissle J."/>
            <person name="Ladner J.T."/>
            <person name="Rosenzweig C.N."/>
            <person name="Gibbons H.S."/>
            <person name="Palacios G.F."/>
            <person name="Redden C.L."/>
            <person name="Xu Y."/>
            <person name="Minogue T.D."/>
            <person name="Chain P.S."/>
        </authorList>
    </citation>
    <scope>NUCLEOTIDE SEQUENCE [LARGE SCALE GENOMIC DNA]</scope>
    <source>
        <strain evidence="1 2">GA01-2794</strain>
    </source>
</reference>
<name>A0A0B6CYY8_9GAMM</name>
<evidence type="ECO:0008006" key="3">
    <source>
        <dbReference type="Google" id="ProtNLM"/>
    </source>
</evidence>
<dbReference type="OrthoDB" id="8478713at2"/>
<protein>
    <recommendedName>
        <fullName evidence="3">Gamma-glutamylcyclotransferase</fullName>
    </recommendedName>
</protein>
<dbReference type="EMBL" id="CP009440">
    <property type="protein sequence ID" value="AJI54050.1"/>
    <property type="molecule type" value="Genomic_DNA"/>
</dbReference>